<feature type="region of interest" description="Disordered" evidence="1">
    <location>
        <begin position="1208"/>
        <end position="1237"/>
    </location>
</feature>
<accession>A0A699GWE2</accession>
<dbReference type="EMBL" id="BKCJ010066185">
    <property type="protein sequence ID" value="GEW61892.1"/>
    <property type="molecule type" value="Genomic_DNA"/>
</dbReference>
<organism evidence="3">
    <name type="scientific">Tanacetum cinerariifolium</name>
    <name type="common">Dalmatian daisy</name>
    <name type="synonym">Chrysanthemum cinerariifolium</name>
    <dbReference type="NCBI Taxonomy" id="118510"/>
    <lineage>
        <taxon>Eukaryota</taxon>
        <taxon>Viridiplantae</taxon>
        <taxon>Streptophyta</taxon>
        <taxon>Embryophyta</taxon>
        <taxon>Tracheophyta</taxon>
        <taxon>Spermatophyta</taxon>
        <taxon>Magnoliopsida</taxon>
        <taxon>eudicotyledons</taxon>
        <taxon>Gunneridae</taxon>
        <taxon>Pentapetalae</taxon>
        <taxon>asterids</taxon>
        <taxon>campanulids</taxon>
        <taxon>Asterales</taxon>
        <taxon>Asteraceae</taxon>
        <taxon>Asteroideae</taxon>
        <taxon>Anthemideae</taxon>
        <taxon>Anthemidinae</taxon>
        <taxon>Tanacetum</taxon>
    </lineage>
</organism>
<feature type="compositionally biased region" description="Basic and acidic residues" evidence="1">
    <location>
        <begin position="1208"/>
        <end position="1222"/>
    </location>
</feature>
<sequence length="1237" mass="140919">MDLKWQMAMLIIRARRFLKKTGRNLGANGTDTIRFDMSKVECYNYHRRCHFAREYRSPKDNRNKETTRRTVLLEVSTSNALVSQCDAVGGYDWSFQADKEPNNYALIVYTSPGSSSSSRSDNESQVSDKTSVGFASQVFNCQVSDCEEVHSQDYDNRILENPENNSAMRVNHQNSVRMTHPHSKRNVVSTTVLTRSRLVSLNAARHVPTAVTQSTMKCTRTVKNVFNKAHTHVRGPINQKAATKNSNFNKKVTTVKVNKVNVVHGNKGNAKKASACWVWKPKCKVLDYVAIDVTENENDVYVFANESDKTDNKKHDEKAKRDDKGKNFRIARKSLFVDPSKYPNDPDMPKLEDIVYSNDEEDVGATADLSNLETNIPISHILTTRVHKDYPVNQIIGDLNSAPQTRSMTRMVKEQDLAQGKRVIGSKWVFRNKKDERGIVIRNKARLVAYGHTQKEGIYYDEVFAPVARIEAIRITSKAKKDGIFSSQDKYVAEILRKFGFIDVKSVNTLIKTEKLLLKDPDGEDVDVHIYRSMIRSLMYLTLSRPGIMFVVCACARFYELTLFGLMKVDAVNLMLPGHKLMLSRVNGDVQLQALIDDKKLVVMEAIIRRDLHLDDADGVECLPNAETFKELARMGYEKPPPKLTFYNAFFSAQWSSMASVVICLATGKKLNYSKYIFNSMVRNVDSPNKFLMYPHFIQVLLDHQVEDMTTHTTRYKSLALTQKVFANIRRVGKGVEVPITHAQPSITSAPAPTELQDTTPTPHGTPPQYQPPAPHDSPLQDQPTTPHDSPMPLLPTLMETCATLSQKRVSTIIALELVSTTEPTMFDNEDVTMTMAQTLIKLKEEKARILDEEIAQKLHDEEVQKVTARDEQERANMEKVLELQIQLDEREKDIDWSAVAEQVKERQSRLIRRSQDLKKKPVSVAQARENMMIYLKNTIGYKMKFFKGMNYDEIKPIFEREYNKIQTLFKQDKDDVQNMLEIVPVPEFKVKALQVKYPIIDREIHTKDENRVILLMTNYSLWEVILNSDSPLPTKIVNGVVQIVAPTTAEQRFAKKNELKARRTLLMVLPDKHQLNFNIHKDAKSLMEAIKKRFGVNDAHSVSAASPQAKVSTLLNVDSLSDVVNYSFFASHSNSPQLGNEDLKQIDLDDLEEMDLKWQTTMLTMRARWFLKKTGRNLGANGTDTIGFDMSKVECYNYGRRGHFTRECRSPKDNRNKETTRRTIPAEVSTSNALGS</sequence>
<feature type="compositionally biased region" description="Polar residues" evidence="1">
    <location>
        <begin position="743"/>
        <end position="763"/>
    </location>
</feature>
<feature type="region of interest" description="Disordered" evidence="1">
    <location>
        <begin position="742"/>
        <end position="795"/>
    </location>
</feature>
<name>A0A699GWE2_TANCI</name>
<dbReference type="Pfam" id="PF07727">
    <property type="entry name" value="RVT_2"/>
    <property type="match status" value="1"/>
</dbReference>
<reference evidence="3" key="1">
    <citation type="journal article" date="2019" name="Sci. Rep.">
        <title>Draft genome of Tanacetum cinerariifolium, the natural source of mosquito coil.</title>
        <authorList>
            <person name="Yamashiro T."/>
            <person name="Shiraishi A."/>
            <person name="Satake H."/>
            <person name="Nakayama K."/>
        </authorList>
    </citation>
    <scope>NUCLEOTIDE SEQUENCE</scope>
</reference>
<comment type="caution">
    <text evidence="3">The sequence shown here is derived from an EMBL/GenBank/DDBJ whole genome shotgun (WGS) entry which is preliminary data.</text>
</comment>
<proteinExistence type="predicted"/>
<protein>
    <recommendedName>
        <fullName evidence="2">Reverse transcriptase Ty1/copia-type domain-containing protein</fullName>
    </recommendedName>
</protein>
<evidence type="ECO:0000256" key="1">
    <source>
        <dbReference type="SAM" id="MobiDB-lite"/>
    </source>
</evidence>
<dbReference type="InterPro" id="IPR036875">
    <property type="entry name" value="Znf_CCHC_sf"/>
</dbReference>
<dbReference type="InterPro" id="IPR013103">
    <property type="entry name" value="RVT_2"/>
</dbReference>
<dbReference type="GO" id="GO:0003676">
    <property type="term" value="F:nucleic acid binding"/>
    <property type="evidence" value="ECO:0007669"/>
    <property type="project" value="InterPro"/>
</dbReference>
<dbReference type="Gene3D" id="4.10.60.10">
    <property type="entry name" value="Zinc finger, CCHC-type"/>
    <property type="match status" value="1"/>
</dbReference>
<gene>
    <name evidence="3" type="ORF">Tci_233868</name>
</gene>
<feature type="compositionally biased region" description="Pro residues" evidence="1">
    <location>
        <begin position="764"/>
        <end position="776"/>
    </location>
</feature>
<dbReference type="GO" id="GO:0008270">
    <property type="term" value="F:zinc ion binding"/>
    <property type="evidence" value="ECO:0007669"/>
    <property type="project" value="InterPro"/>
</dbReference>
<feature type="domain" description="Reverse transcriptase Ty1/copia-type" evidence="2">
    <location>
        <begin position="416"/>
        <end position="476"/>
    </location>
</feature>
<dbReference type="SUPFAM" id="SSF57756">
    <property type="entry name" value="Retrovirus zinc finger-like domains"/>
    <property type="match status" value="1"/>
</dbReference>
<dbReference type="AlphaFoldDB" id="A0A699GWE2"/>
<evidence type="ECO:0000313" key="3">
    <source>
        <dbReference type="EMBL" id="GEW61892.1"/>
    </source>
</evidence>
<evidence type="ECO:0000259" key="2">
    <source>
        <dbReference type="Pfam" id="PF07727"/>
    </source>
</evidence>